<dbReference type="Pfam" id="PF08282">
    <property type="entry name" value="Hydrolase_3"/>
    <property type="match status" value="1"/>
</dbReference>
<keyword evidence="1" id="KW-0378">Hydrolase</keyword>
<dbReference type="GO" id="GO:0016791">
    <property type="term" value="F:phosphatase activity"/>
    <property type="evidence" value="ECO:0007669"/>
    <property type="project" value="TreeGrafter"/>
</dbReference>
<accession>A0A133Y6V0</accession>
<organism evidence="1 2">
    <name type="scientific">Amygdalobacter nucleatus</name>
    <dbReference type="NCBI Taxonomy" id="3029274"/>
    <lineage>
        <taxon>Bacteria</taxon>
        <taxon>Bacillati</taxon>
        <taxon>Bacillota</taxon>
        <taxon>Clostridia</taxon>
        <taxon>Eubacteriales</taxon>
        <taxon>Oscillospiraceae</taxon>
        <taxon>Amygdalobacter</taxon>
    </lineage>
</organism>
<dbReference type="NCBIfam" id="TIGR01484">
    <property type="entry name" value="HAD-SF-IIB"/>
    <property type="match status" value="1"/>
</dbReference>
<keyword evidence="2" id="KW-1185">Reference proteome</keyword>
<proteinExistence type="predicted"/>
<dbReference type="AlphaFoldDB" id="A0A133Y6V0"/>
<name>A0A133Y6V0_9FIRM</name>
<reference evidence="2" key="1">
    <citation type="submission" date="2016-01" db="EMBL/GenBank/DDBJ databases">
        <authorList>
            <person name="Mitreva M."/>
            <person name="Pepin K.H."/>
            <person name="Mihindukulasuriya K.A."/>
            <person name="Fulton R."/>
            <person name="Fronick C."/>
            <person name="O'Laughlin M."/>
            <person name="Miner T."/>
            <person name="Herter B."/>
            <person name="Rosa B.A."/>
            <person name="Cordes M."/>
            <person name="Tomlinson C."/>
            <person name="Wollam A."/>
            <person name="Palsikar V.B."/>
            <person name="Mardis E.R."/>
            <person name="Wilson R.K."/>
        </authorList>
    </citation>
    <scope>NUCLEOTIDE SEQUENCE [LARGE SCALE GENOMIC DNA]</scope>
    <source>
        <strain evidence="2">KA00274</strain>
    </source>
</reference>
<gene>
    <name evidence="1" type="ORF">HMPREF1872_01411</name>
</gene>
<dbReference type="PROSITE" id="PS01228">
    <property type="entry name" value="COF_1"/>
    <property type="match status" value="1"/>
</dbReference>
<dbReference type="Gene3D" id="3.30.1240.10">
    <property type="match status" value="1"/>
</dbReference>
<dbReference type="InterPro" id="IPR023214">
    <property type="entry name" value="HAD_sf"/>
</dbReference>
<dbReference type="PANTHER" id="PTHR10000:SF8">
    <property type="entry name" value="HAD SUPERFAMILY HYDROLASE-LIKE, TYPE 3"/>
    <property type="match status" value="1"/>
</dbReference>
<dbReference type="Proteomes" id="UP000070080">
    <property type="component" value="Unassembled WGS sequence"/>
</dbReference>
<protein>
    <submittedName>
        <fullName evidence="1">Cof-like hydrolase</fullName>
    </submittedName>
</protein>
<comment type="caution">
    <text evidence="1">The sequence shown here is derived from an EMBL/GenBank/DDBJ whole genome shotgun (WGS) entry which is preliminary data.</text>
</comment>
<dbReference type="GO" id="GO:0005829">
    <property type="term" value="C:cytosol"/>
    <property type="evidence" value="ECO:0007669"/>
    <property type="project" value="TreeGrafter"/>
</dbReference>
<dbReference type="STRING" id="1497955.HMPREF1872_01411"/>
<dbReference type="InterPro" id="IPR006379">
    <property type="entry name" value="HAD-SF_hydro_IIB"/>
</dbReference>
<dbReference type="EMBL" id="LSCV01000045">
    <property type="protein sequence ID" value="KXB38924.1"/>
    <property type="molecule type" value="Genomic_DNA"/>
</dbReference>
<dbReference type="Gene3D" id="3.40.50.1000">
    <property type="entry name" value="HAD superfamily/HAD-like"/>
    <property type="match status" value="2"/>
</dbReference>
<dbReference type="SUPFAM" id="SSF56784">
    <property type="entry name" value="HAD-like"/>
    <property type="match status" value="1"/>
</dbReference>
<evidence type="ECO:0000313" key="2">
    <source>
        <dbReference type="Proteomes" id="UP000070080"/>
    </source>
</evidence>
<dbReference type="PANTHER" id="PTHR10000">
    <property type="entry name" value="PHOSPHOSERINE PHOSPHATASE"/>
    <property type="match status" value="1"/>
</dbReference>
<dbReference type="RefSeq" id="WP_066715078.1">
    <property type="nucleotide sequence ID" value="NZ_JARFNM010000001.1"/>
</dbReference>
<dbReference type="GO" id="GO:0000287">
    <property type="term" value="F:magnesium ion binding"/>
    <property type="evidence" value="ECO:0007669"/>
    <property type="project" value="TreeGrafter"/>
</dbReference>
<evidence type="ECO:0000313" key="1">
    <source>
        <dbReference type="EMBL" id="KXB38924.1"/>
    </source>
</evidence>
<dbReference type="InterPro" id="IPR036412">
    <property type="entry name" value="HAD-like_sf"/>
</dbReference>
<sequence>MQQFPNNQAKIDLITCDIDGTLLNFDGLNAPAIQELRQLIQAHNIPFTLASGRSFDGLSRVAAALKRRNFPLIGDNGAMLYKSCNEPKVLHQTLLFEPLDKATAEAVANTYGANLEKLCLDGTRPEYVGQATLRLDPDTYDNNVLKIIYIYNALAFASQAHIAVSYAAEHQEHLFNVHPLWEHEYLLSDLNAAFQACDFARFSQMPIYKAFMLTTASEHEMQPIFDQFCLWLEAFKADMNVIRYGSFSLDIMPNNIDKKAGLHYLKSQTQYKHIAAIGDSLNDIGMMEVADVSACVANARPELKAVCSFVATKPYAEGVIEFLHYLLDNDLI</sequence>